<reference evidence="9 10" key="1">
    <citation type="submission" date="2018-03" db="EMBL/GenBank/DDBJ databases">
        <title>Genomic Encyclopedia of Archaeal and Bacterial Type Strains, Phase II (KMG-II): from individual species to whole genera.</title>
        <authorList>
            <person name="Goeker M."/>
        </authorList>
    </citation>
    <scope>NUCLEOTIDE SEQUENCE [LARGE SCALE GENOMIC DNA]</scope>
    <source>
        <strain evidence="9 10">DSM 100065</strain>
    </source>
</reference>
<keyword evidence="2 7" id="KW-0813">Transport</keyword>
<dbReference type="GO" id="GO:0055085">
    <property type="term" value="P:transmembrane transport"/>
    <property type="evidence" value="ECO:0007669"/>
    <property type="project" value="InterPro"/>
</dbReference>
<evidence type="ECO:0000256" key="1">
    <source>
        <dbReference type="ARBA" id="ARBA00004651"/>
    </source>
</evidence>
<sequence>MRFLVKRFLMLIPVLLVVTFASFYLTSLLPGDPALAVLGPGATPQAIAQEHARLGLDENILVRYGHYLSNVVQGDLGKSATTKEDVTTQLGQRLPVTLELLVLSQIIAFAVSIPLAVLSARRPGSLLDRLSTGGAFALLAIPGFMLGVLLVYIFAVKWQIFPATGYTPLTTDPLQNLKTMVLPSVTLGLGSVAVYLRVLRSDMINTLQQDFITMARAKGMSQRWILLRHALRPSTFSLLTVAGLNIGALIGGALVVESVFALPGIGTLIVTAIGQRDYLTVQGVVLVAATGYVLVNFLVDVLYGVADPRVRVERAR</sequence>
<dbReference type="InterPro" id="IPR000515">
    <property type="entry name" value="MetI-like"/>
</dbReference>
<comment type="similarity">
    <text evidence="7">Belongs to the binding-protein-dependent transport system permease family.</text>
</comment>
<feature type="transmembrane region" description="Helical" evidence="7">
    <location>
        <begin position="180"/>
        <end position="199"/>
    </location>
</feature>
<keyword evidence="4 7" id="KW-0812">Transmembrane</keyword>
<evidence type="ECO:0000256" key="5">
    <source>
        <dbReference type="ARBA" id="ARBA00022989"/>
    </source>
</evidence>
<feature type="transmembrane region" description="Helical" evidence="7">
    <location>
        <begin position="281"/>
        <end position="306"/>
    </location>
</feature>
<keyword evidence="3" id="KW-1003">Cell membrane</keyword>
<keyword evidence="6 7" id="KW-0472">Membrane</keyword>
<dbReference type="PANTHER" id="PTHR43163">
    <property type="entry name" value="DIPEPTIDE TRANSPORT SYSTEM PERMEASE PROTEIN DPPB-RELATED"/>
    <property type="match status" value="1"/>
</dbReference>
<keyword evidence="5 7" id="KW-1133">Transmembrane helix</keyword>
<feature type="transmembrane region" description="Helical" evidence="7">
    <location>
        <begin position="132"/>
        <end position="160"/>
    </location>
</feature>
<dbReference type="RefSeq" id="WP_238145153.1">
    <property type="nucleotide sequence ID" value="NZ_PVUE01000001.1"/>
</dbReference>
<comment type="subcellular location">
    <subcellularLocation>
        <location evidence="1 7">Cell membrane</location>
        <topology evidence="1 7">Multi-pass membrane protein</topology>
    </subcellularLocation>
</comment>
<evidence type="ECO:0000256" key="3">
    <source>
        <dbReference type="ARBA" id="ARBA00022475"/>
    </source>
</evidence>
<evidence type="ECO:0000256" key="4">
    <source>
        <dbReference type="ARBA" id="ARBA00022692"/>
    </source>
</evidence>
<dbReference type="InterPro" id="IPR045621">
    <property type="entry name" value="BPD_transp_1_N"/>
</dbReference>
<dbReference type="InterPro" id="IPR035906">
    <property type="entry name" value="MetI-like_sf"/>
</dbReference>
<evidence type="ECO:0000259" key="8">
    <source>
        <dbReference type="PROSITE" id="PS50928"/>
    </source>
</evidence>
<dbReference type="GO" id="GO:0005886">
    <property type="term" value="C:plasma membrane"/>
    <property type="evidence" value="ECO:0007669"/>
    <property type="project" value="UniProtKB-SubCell"/>
</dbReference>
<dbReference type="PANTHER" id="PTHR43163:SF6">
    <property type="entry name" value="DIPEPTIDE TRANSPORT SYSTEM PERMEASE PROTEIN DPPB-RELATED"/>
    <property type="match status" value="1"/>
</dbReference>
<keyword evidence="10" id="KW-1185">Reference proteome</keyword>
<proteinExistence type="inferred from homology"/>
<organism evidence="9 10">
    <name type="scientific">Antricoccus suffuscus</name>
    <dbReference type="NCBI Taxonomy" id="1629062"/>
    <lineage>
        <taxon>Bacteria</taxon>
        <taxon>Bacillati</taxon>
        <taxon>Actinomycetota</taxon>
        <taxon>Actinomycetes</taxon>
        <taxon>Geodermatophilales</taxon>
        <taxon>Antricoccaceae</taxon>
        <taxon>Antricoccus</taxon>
    </lineage>
</organism>
<feature type="domain" description="ABC transmembrane type-1" evidence="8">
    <location>
        <begin position="94"/>
        <end position="303"/>
    </location>
</feature>
<dbReference type="AlphaFoldDB" id="A0A2T1A5S3"/>
<accession>A0A2T1A5S3</accession>
<feature type="transmembrane region" description="Helical" evidence="7">
    <location>
        <begin position="7"/>
        <end position="25"/>
    </location>
</feature>
<gene>
    <name evidence="9" type="ORF">CLV47_10138</name>
</gene>
<evidence type="ECO:0000313" key="9">
    <source>
        <dbReference type="EMBL" id="PRZ43914.1"/>
    </source>
</evidence>
<feature type="transmembrane region" description="Helical" evidence="7">
    <location>
        <begin position="100"/>
        <end position="120"/>
    </location>
</feature>
<dbReference type="EMBL" id="PVUE01000001">
    <property type="protein sequence ID" value="PRZ43914.1"/>
    <property type="molecule type" value="Genomic_DNA"/>
</dbReference>
<dbReference type="Proteomes" id="UP000237752">
    <property type="component" value="Unassembled WGS sequence"/>
</dbReference>
<evidence type="ECO:0000256" key="6">
    <source>
        <dbReference type="ARBA" id="ARBA00023136"/>
    </source>
</evidence>
<dbReference type="CDD" id="cd06261">
    <property type="entry name" value="TM_PBP2"/>
    <property type="match status" value="1"/>
</dbReference>
<dbReference type="Pfam" id="PF19300">
    <property type="entry name" value="BPD_transp_1_N"/>
    <property type="match status" value="1"/>
</dbReference>
<comment type="caution">
    <text evidence="9">The sequence shown here is derived from an EMBL/GenBank/DDBJ whole genome shotgun (WGS) entry which is preliminary data.</text>
</comment>
<dbReference type="Gene3D" id="1.10.3720.10">
    <property type="entry name" value="MetI-like"/>
    <property type="match status" value="1"/>
</dbReference>
<name>A0A2T1A5S3_9ACTN</name>
<protein>
    <submittedName>
        <fullName evidence="9">Peptide/nickel transport system permease protein</fullName>
    </submittedName>
</protein>
<evidence type="ECO:0000256" key="2">
    <source>
        <dbReference type="ARBA" id="ARBA00022448"/>
    </source>
</evidence>
<dbReference type="PROSITE" id="PS50928">
    <property type="entry name" value="ABC_TM1"/>
    <property type="match status" value="1"/>
</dbReference>
<dbReference type="SUPFAM" id="SSF161098">
    <property type="entry name" value="MetI-like"/>
    <property type="match status" value="1"/>
</dbReference>
<evidence type="ECO:0000256" key="7">
    <source>
        <dbReference type="RuleBase" id="RU363032"/>
    </source>
</evidence>
<feature type="transmembrane region" description="Helical" evidence="7">
    <location>
        <begin position="236"/>
        <end position="261"/>
    </location>
</feature>
<dbReference type="Pfam" id="PF00528">
    <property type="entry name" value="BPD_transp_1"/>
    <property type="match status" value="1"/>
</dbReference>
<evidence type="ECO:0000313" key="10">
    <source>
        <dbReference type="Proteomes" id="UP000237752"/>
    </source>
</evidence>